<reference evidence="1 2" key="1">
    <citation type="submission" date="2016-10" db="EMBL/GenBank/DDBJ databases">
        <title>Evaluation of Human, Veterinary and Environmental Mycobacterium chelonae Isolates by Core Genome Phylogenomic Analysis, Targeted Gene Comparison, and Anti-microbial Susceptibility Patterns: A Tale of Mistaken Identities.</title>
        <authorList>
            <person name="Fogelson S.B."/>
            <person name="Camus A.C."/>
            <person name="Lorenz W."/>
            <person name="Vasireddy R."/>
            <person name="Vasireddy S."/>
            <person name="Smith T."/>
            <person name="Brown-Elliott B.A."/>
            <person name="Wallace R.J.Jr."/>
            <person name="Hasan N.A."/>
            <person name="Reischl U."/>
            <person name="Sanchez S."/>
        </authorList>
    </citation>
    <scope>NUCLEOTIDE SEQUENCE [LARGE SCALE GENOMIC DNA]</scope>
    <source>
        <strain evidence="1 2">15518</strain>
    </source>
</reference>
<protein>
    <submittedName>
        <fullName evidence="1">Uncharacterized protein</fullName>
    </submittedName>
</protein>
<name>A0A1S1LZ95_MYCCH</name>
<evidence type="ECO:0000313" key="1">
    <source>
        <dbReference type="EMBL" id="OHU78124.1"/>
    </source>
</evidence>
<accession>A0A1S1LZ95</accession>
<comment type="caution">
    <text evidence="1">The sequence shown here is derived from an EMBL/GenBank/DDBJ whole genome shotgun (WGS) entry which is preliminary data.</text>
</comment>
<dbReference type="AlphaFoldDB" id="A0A1S1LZ95"/>
<dbReference type="EMBL" id="MLIS01000001">
    <property type="protein sequence ID" value="OHU78124.1"/>
    <property type="molecule type" value="Genomic_DNA"/>
</dbReference>
<dbReference type="Proteomes" id="UP000179441">
    <property type="component" value="Unassembled WGS sequence"/>
</dbReference>
<sequence>MHNRSFSGDLVMLDAASSGHPLHLSGINTAGISFRIKMIEAALQHVRNCLEATVRVYIKDTLGKPVLR</sequence>
<evidence type="ECO:0000313" key="2">
    <source>
        <dbReference type="Proteomes" id="UP000179441"/>
    </source>
</evidence>
<keyword evidence="2" id="KW-1185">Reference proteome</keyword>
<gene>
    <name evidence="1" type="ORF">BKG84_06675</name>
</gene>
<organism evidence="1 2">
    <name type="scientific">Mycobacteroides chelonae</name>
    <name type="common">Mycobacterium chelonae</name>
    <dbReference type="NCBI Taxonomy" id="1774"/>
    <lineage>
        <taxon>Bacteria</taxon>
        <taxon>Bacillati</taxon>
        <taxon>Actinomycetota</taxon>
        <taxon>Actinomycetes</taxon>
        <taxon>Mycobacteriales</taxon>
        <taxon>Mycobacteriaceae</taxon>
        <taxon>Mycobacteroides</taxon>
    </lineage>
</organism>
<proteinExistence type="predicted"/>